<gene>
    <name evidence="2" type="ORF">A3A03_00450</name>
</gene>
<name>A0A1F6XHJ7_9BACT</name>
<dbReference type="Gene3D" id="3.40.50.20">
    <property type="match status" value="1"/>
</dbReference>
<comment type="caution">
    <text evidence="2">The sequence shown here is derived from an EMBL/GenBank/DDBJ whole genome shotgun (WGS) entry which is preliminary data.</text>
</comment>
<accession>A0A1F6XHJ7</accession>
<dbReference type="Pfam" id="PF07478">
    <property type="entry name" value="Dala_Dala_lig_C"/>
    <property type="match status" value="1"/>
</dbReference>
<dbReference type="PANTHER" id="PTHR23132:SF23">
    <property type="entry name" value="D-ALANINE--D-ALANINE LIGASE B"/>
    <property type="match status" value="1"/>
</dbReference>
<dbReference type="STRING" id="1801773.A3A03_00450"/>
<dbReference type="InterPro" id="IPR011095">
    <property type="entry name" value="Dala_Dala_lig_C"/>
</dbReference>
<feature type="domain" description="D-alanine--D-alanine ligase C-terminal" evidence="1">
    <location>
        <begin position="144"/>
        <end position="203"/>
    </location>
</feature>
<dbReference type="SUPFAM" id="SSF52440">
    <property type="entry name" value="PreATP-grasp domain"/>
    <property type="match status" value="1"/>
</dbReference>
<dbReference type="Gene3D" id="3.30.1490.20">
    <property type="entry name" value="ATP-grasp fold, A domain"/>
    <property type="match status" value="1"/>
</dbReference>
<evidence type="ECO:0000313" key="2">
    <source>
        <dbReference type="EMBL" id="OGI93583.1"/>
    </source>
</evidence>
<reference evidence="2 3" key="1">
    <citation type="journal article" date="2016" name="Nat. Commun.">
        <title>Thousands of microbial genomes shed light on interconnected biogeochemical processes in an aquifer system.</title>
        <authorList>
            <person name="Anantharaman K."/>
            <person name="Brown C.T."/>
            <person name="Hug L.A."/>
            <person name="Sharon I."/>
            <person name="Castelle C.J."/>
            <person name="Probst A.J."/>
            <person name="Thomas B.C."/>
            <person name="Singh A."/>
            <person name="Wilkins M.J."/>
            <person name="Karaoz U."/>
            <person name="Brodie E.L."/>
            <person name="Williams K.H."/>
            <person name="Hubbard S.S."/>
            <person name="Banfield J.F."/>
        </authorList>
    </citation>
    <scope>NUCLEOTIDE SEQUENCE [LARGE SCALE GENOMIC DNA]</scope>
</reference>
<evidence type="ECO:0000313" key="3">
    <source>
        <dbReference type="Proteomes" id="UP000176629"/>
    </source>
</evidence>
<dbReference type="GO" id="GO:0005524">
    <property type="term" value="F:ATP binding"/>
    <property type="evidence" value="ECO:0007669"/>
    <property type="project" value="InterPro"/>
</dbReference>
<dbReference type="InterPro" id="IPR016185">
    <property type="entry name" value="PreATP-grasp_dom_sf"/>
</dbReference>
<sequence length="307" mass="34553">MTVTKTKKRVGILRGGVGKHYASSLRHGGDIILHISENLSDKYQPIDILINQDHIWHLGGLPISPSDLAHRVDVVWNATHPSFSNILESLSIPSVGANSFSGTLESSKEMLREHLKGSDIRMPRFILLPVYQRDFDGLREKYAIKKAKEVFEKFPAPWIVKSLNVDTYMGIHVAKTFAELVGAIEDGVMHNTSILVEEFINGKIASVHSVNDFRGQDIYVFPIMNILGDFSLPEKEKLMDLAKNLHTNLGIEHYLKSSFVLHPRGRAYLLDVELHPDLKPFSHFSQVCESVGAKTHHVVEHILERAL</sequence>
<dbReference type="EMBL" id="MFUX01000043">
    <property type="protein sequence ID" value="OGI93583.1"/>
    <property type="molecule type" value="Genomic_DNA"/>
</dbReference>
<organism evidence="2 3">
    <name type="scientific">Candidatus Nomurabacteria bacterium RIFCSPLOWO2_01_FULL_40_18</name>
    <dbReference type="NCBI Taxonomy" id="1801773"/>
    <lineage>
        <taxon>Bacteria</taxon>
        <taxon>Candidatus Nomuraibacteriota</taxon>
    </lineage>
</organism>
<dbReference type="PANTHER" id="PTHR23132">
    <property type="entry name" value="D-ALANINE--D-ALANINE LIGASE"/>
    <property type="match status" value="1"/>
</dbReference>
<dbReference type="Proteomes" id="UP000176629">
    <property type="component" value="Unassembled WGS sequence"/>
</dbReference>
<dbReference type="AlphaFoldDB" id="A0A1F6XHJ7"/>
<evidence type="ECO:0000259" key="1">
    <source>
        <dbReference type="Pfam" id="PF07478"/>
    </source>
</evidence>
<dbReference type="Gene3D" id="3.30.470.20">
    <property type="entry name" value="ATP-grasp fold, B domain"/>
    <property type="match status" value="2"/>
</dbReference>
<protein>
    <recommendedName>
        <fullName evidence="1">D-alanine--D-alanine ligase C-terminal domain-containing protein</fullName>
    </recommendedName>
</protein>
<dbReference type="GO" id="GO:0008716">
    <property type="term" value="F:D-alanine-D-alanine ligase activity"/>
    <property type="evidence" value="ECO:0007669"/>
    <property type="project" value="InterPro"/>
</dbReference>
<proteinExistence type="predicted"/>
<dbReference type="InterPro" id="IPR013815">
    <property type="entry name" value="ATP_grasp_subdomain_1"/>
</dbReference>
<dbReference type="SUPFAM" id="SSF56059">
    <property type="entry name" value="Glutathione synthetase ATP-binding domain-like"/>
    <property type="match status" value="1"/>
</dbReference>